<dbReference type="EC" id="6.3.5.7" evidence="7"/>
<evidence type="ECO:0000256" key="6">
    <source>
        <dbReference type="ARBA" id="ARBA00047407"/>
    </source>
</evidence>
<dbReference type="GO" id="GO:0050567">
    <property type="term" value="F:glutaminyl-tRNA synthase (glutamine-hydrolyzing) activity"/>
    <property type="evidence" value="ECO:0007669"/>
    <property type="project" value="UniProtKB-UniRule"/>
</dbReference>
<dbReference type="Pfam" id="PF01425">
    <property type="entry name" value="Amidase"/>
    <property type="match status" value="1"/>
</dbReference>
<evidence type="ECO:0000313" key="9">
    <source>
        <dbReference type="EMBL" id="KAH3679952.1"/>
    </source>
</evidence>
<dbReference type="EMBL" id="JAEUBF010000206">
    <property type="protein sequence ID" value="KAH3679952.1"/>
    <property type="molecule type" value="Genomic_DNA"/>
</dbReference>
<keyword evidence="4 7" id="KW-0067">ATP-binding</keyword>
<dbReference type="GO" id="GO:0005524">
    <property type="term" value="F:ATP binding"/>
    <property type="evidence" value="ECO:0007669"/>
    <property type="project" value="UniProtKB-KW"/>
</dbReference>
<dbReference type="InterPro" id="IPR020556">
    <property type="entry name" value="Amidase_CS"/>
</dbReference>
<evidence type="ECO:0000259" key="8">
    <source>
        <dbReference type="Pfam" id="PF01425"/>
    </source>
</evidence>
<reference evidence="9" key="2">
    <citation type="submission" date="2021-01" db="EMBL/GenBank/DDBJ databases">
        <authorList>
            <person name="Schikora-Tamarit M.A."/>
        </authorList>
    </citation>
    <scope>NUCLEOTIDE SEQUENCE</scope>
    <source>
        <strain evidence="9">CBS6341</strain>
    </source>
</reference>
<organism evidence="9 10">
    <name type="scientific">Wickerhamomyces mucosus</name>
    <dbReference type="NCBI Taxonomy" id="1378264"/>
    <lineage>
        <taxon>Eukaryota</taxon>
        <taxon>Fungi</taxon>
        <taxon>Dikarya</taxon>
        <taxon>Ascomycota</taxon>
        <taxon>Saccharomycotina</taxon>
        <taxon>Saccharomycetes</taxon>
        <taxon>Phaffomycetales</taxon>
        <taxon>Wickerhamomycetaceae</taxon>
        <taxon>Wickerhamomyces</taxon>
    </lineage>
</organism>
<name>A0A9P8PWU2_9ASCO</name>
<dbReference type="AlphaFoldDB" id="A0A9P8PWU2"/>
<dbReference type="GO" id="GO:0005739">
    <property type="term" value="C:mitochondrion"/>
    <property type="evidence" value="ECO:0007669"/>
    <property type="project" value="UniProtKB-SubCell"/>
</dbReference>
<accession>A0A9P8PWU2</accession>
<comment type="subunit">
    <text evidence="7">Subunit of the heterotrimeric GatFAB amidotransferase (AdT) complex, composed of A, B and F subunits.</text>
</comment>
<feature type="active site" description="Charge relay system" evidence="7">
    <location>
        <position position="124"/>
    </location>
</feature>
<keyword evidence="5 7" id="KW-0648">Protein biosynthesis</keyword>
<feature type="active site" description="Charge relay system" evidence="7">
    <location>
        <position position="47"/>
    </location>
</feature>
<evidence type="ECO:0000313" key="10">
    <source>
        <dbReference type="Proteomes" id="UP000769528"/>
    </source>
</evidence>
<dbReference type="Proteomes" id="UP000769528">
    <property type="component" value="Unassembled WGS sequence"/>
</dbReference>
<dbReference type="InterPro" id="IPR004412">
    <property type="entry name" value="GatA"/>
</dbReference>
<dbReference type="InterPro" id="IPR036928">
    <property type="entry name" value="AS_sf"/>
</dbReference>
<dbReference type="GO" id="GO:0032543">
    <property type="term" value="P:mitochondrial translation"/>
    <property type="evidence" value="ECO:0007669"/>
    <property type="project" value="UniProtKB-UniRule"/>
</dbReference>
<comment type="function">
    <text evidence="7">Allows the formation of correctly charged Gln-tRNA(Gln) through the transamidation of misacylated Glu-tRNA(Gln) in the mitochondria. The reaction takes place in the presence of glutamine and ATP through an activated gamma-phospho-Glu-tRNA(Gln).</text>
</comment>
<reference evidence="9" key="1">
    <citation type="journal article" date="2021" name="Open Biol.">
        <title>Shared evolutionary footprints suggest mitochondrial oxidative damage underlies multiple complex I losses in fungi.</title>
        <authorList>
            <person name="Schikora-Tamarit M.A."/>
            <person name="Marcet-Houben M."/>
            <person name="Nosek J."/>
            <person name="Gabaldon T."/>
        </authorList>
    </citation>
    <scope>NUCLEOTIDE SEQUENCE</scope>
    <source>
        <strain evidence="9">CBS6341</strain>
    </source>
</reference>
<comment type="catalytic activity">
    <reaction evidence="6 7">
        <text>L-glutamyl-tRNA(Gln) + L-glutamine + ATP + H2O = L-glutaminyl-tRNA(Gln) + L-glutamate + ADP + phosphate + H(+)</text>
        <dbReference type="Rhea" id="RHEA:17521"/>
        <dbReference type="Rhea" id="RHEA-COMP:9681"/>
        <dbReference type="Rhea" id="RHEA-COMP:9684"/>
        <dbReference type="ChEBI" id="CHEBI:15377"/>
        <dbReference type="ChEBI" id="CHEBI:15378"/>
        <dbReference type="ChEBI" id="CHEBI:29985"/>
        <dbReference type="ChEBI" id="CHEBI:30616"/>
        <dbReference type="ChEBI" id="CHEBI:43474"/>
        <dbReference type="ChEBI" id="CHEBI:58359"/>
        <dbReference type="ChEBI" id="CHEBI:78520"/>
        <dbReference type="ChEBI" id="CHEBI:78521"/>
        <dbReference type="ChEBI" id="CHEBI:456216"/>
        <dbReference type="EC" id="6.3.5.7"/>
    </reaction>
</comment>
<evidence type="ECO:0000256" key="1">
    <source>
        <dbReference type="ARBA" id="ARBA00008069"/>
    </source>
</evidence>
<comment type="subcellular location">
    <subcellularLocation>
        <location evidence="7">Mitochondrion</location>
    </subcellularLocation>
</comment>
<sequence length="460" mass="50248">MSTSATTSKTARLLEKITSAQAKYNIFTSIRKTDQLRDVGTTTAAIKDNICTIEEPTTSASGILKNYISPFEATVVTKMKQFGTTIVGKTNLDEFGMGSANTNSIFGTTYNPLFPNEKRIPGGSSGGSAAAVAAGVVDYAIGTDTGGSVRVPGAFCGVYGLKPSYGRISRWGVLAYAQSLDTVGVLAKDLDLLEKVYYKLDGYDIKDPTSLSPEYRKQITKLQETHKDKENLRIGIPEEFILDLLSDKVKSGLIQSLIKLLEAGHEIVPISIPNIRYAIYVYFTIASSEASSNLARYDGIRYGVRSSEDINNYAKTRTEGFGKIVQDRLILGNYNLSSDSFEKNFLKAIQVRNELRVQFNKVFKFPNVFNSSREVGDIDFILSPTTTSTAPLAEDFENQTIPEGYAMDILAAPASLAGLPALSVPWYVDDDIPIGLQIVSQYGNDAQLFTAARLLRSLNI</sequence>
<comment type="similarity">
    <text evidence="1 7">Belongs to the amidase family. GatA subfamily.</text>
</comment>
<keyword evidence="7" id="KW-0496">Mitochondrion</keyword>
<dbReference type="GO" id="GO:0030956">
    <property type="term" value="C:glutamyl-tRNA(Gln) amidotransferase complex"/>
    <property type="evidence" value="ECO:0007669"/>
    <property type="project" value="UniProtKB-UniRule"/>
</dbReference>
<dbReference type="Gene3D" id="3.90.1300.10">
    <property type="entry name" value="Amidase signature (AS) domain"/>
    <property type="match status" value="1"/>
</dbReference>
<evidence type="ECO:0000256" key="2">
    <source>
        <dbReference type="ARBA" id="ARBA00022598"/>
    </source>
</evidence>
<evidence type="ECO:0000256" key="3">
    <source>
        <dbReference type="ARBA" id="ARBA00022741"/>
    </source>
</evidence>
<dbReference type="PROSITE" id="PS00571">
    <property type="entry name" value="AMIDASES"/>
    <property type="match status" value="1"/>
</dbReference>
<dbReference type="InterPro" id="IPR023631">
    <property type="entry name" value="Amidase_dom"/>
</dbReference>
<dbReference type="HAMAP" id="MF_00120">
    <property type="entry name" value="GatA"/>
    <property type="match status" value="1"/>
</dbReference>
<gene>
    <name evidence="7" type="primary">HER2</name>
    <name evidence="9" type="ORF">WICMUC_000695</name>
</gene>
<keyword evidence="2 7" id="KW-0436">Ligase</keyword>
<keyword evidence="10" id="KW-1185">Reference proteome</keyword>
<keyword evidence="3 7" id="KW-0547">Nucleotide-binding</keyword>
<evidence type="ECO:0000256" key="4">
    <source>
        <dbReference type="ARBA" id="ARBA00022840"/>
    </source>
</evidence>
<feature type="active site" description="Acyl-ester intermediate" evidence="7">
    <location>
        <position position="148"/>
    </location>
</feature>
<dbReference type="SUPFAM" id="SSF75304">
    <property type="entry name" value="Amidase signature (AS) enzymes"/>
    <property type="match status" value="1"/>
</dbReference>
<feature type="domain" description="Amidase" evidence="8">
    <location>
        <begin position="45"/>
        <end position="448"/>
    </location>
</feature>
<evidence type="ECO:0000256" key="7">
    <source>
        <dbReference type="HAMAP-Rule" id="MF_03150"/>
    </source>
</evidence>
<protein>
    <recommendedName>
        <fullName evidence="7">Glutamyl-tRNA(Gln) amidotransferase subunit A, mitochondrial</fullName>
        <shortName evidence="7">Glu-AdT subunit A</shortName>
        <ecNumber evidence="7">6.3.5.7</ecNumber>
    </recommendedName>
</protein>
<dbReference type="OrthoDB" id="421993at2759"/>
<dbReference type="GO" id="GO:0070681">
    <property type="term" value="P:glutaminyl-tRNAGln biosynthesis via transamidation"/>
    <property type="evidence" value="ECO:0007669"/>
    <property type="project" value="UniProtKB-UniRule"/>
</dbReference>
<dbReference type="PANTHER" id="PTHR11895">
    <property type="entry name" value="TRANSAMIDASE"/>
    <property type="match status" value="1"/>
</dbReference>
<proteinExistence type="inferred from homology"/>
<dbReference type="InterPro" id="IPR000120">
    <property type="entry name" value="Amidase"/>
</dbReference>
<dbReference type="PANTHER" id="PTHR11895:SF7">
    <property type="entry name" value="GLUTAMYL-TRNA(GLN) AMIDOTRANSFERASE SUBUNIT A, MITOCHONDRIAL"/>
    <property type="match status" value="1"/>
</dbReference>
<comment type="caution">
    <text evidence="9">The sequence shown here is derived from an EMBL/GenBank/DDBJ whole genome shotgun (WGS) entry which is preliminary data.</text>
</comment>
<evidence type="ECO:0000256" key="5">
    <source>
        <dbReference type="ARBA" id="ARBA00022917"/>
    </source>
</evidence>